<organism evidence="2 3">
    <name type="scientific">Stackebrandtia albiflava</name>
    <dbReference type="NCBI Taxonomy" id="406432"/>
    <lineage>
        <taxon>Bacteria</taxon>
        <taxon>Bacillati</taxon>
        <taxon>Actinomycetota</taxon>
        <taxon>Actinomycetes</taxon>
        <taxon>Glycomycetales</taxon>
        <taxon>Glycomycetaceae</taxon>
        <taxon>Stackebrandtia</taxon>
    </lineage>
</organism>
<dbReference type="PANTHER" id="PTHR13774">
    <property type="entry name" value="PHENAZINE BIOSYNTHESIS PROTEIN"/>
    <property type="match status" value="1"/>
</dbReference>
<dbReference type="PIRSF" id="PIRSF016184">
    <property type="entry name" value="PhzC_PhzF"/>
    <property type="match status" value="1"/>
</dbReference>
<evidence type="ECO:0000256" key="1">
    <source>
        <dbReference type="PIRSR" id="PIRSR016184-1"/>
    </source>
</evidence>
<protein>
    <submittedName>
        <fullName evidence="2">Trans-2,3-dihydro-3-hydroxyanthranilate isomerase</fullName>
    </submittedName>
</protein>
<reference evidence="2 3" key="1">
    <citation type="journal article" date="2013" name="Stand. Genomic Sci.">
        <title>Genomic Encyclopedia of Type Strains, Phase I: The one thousand microbial genomes (KMG-I) project.</title>
        <authorList>
            <person name="Kyrpides N.C."/>
            <person name="Woyke T."/>
            <person name="Eisen J.A."/>
            <person name="Garrity G."/>
            <person name="Lilburn T.G."/>
            <person name="Beck B.J."/>
            <person name="Whitman W.B."/>
            <person name="Hugenholtz P."/>
            <person name="Klenk H.P."/>
        </authorList>
    </citation>
    <scope>NUCLEOTIDE SEQUENCE [LARGE SCALE GENOMIC DNA]</scope>
    <source>
        <strain evidence="2 3">DSM 45044</strain>
    </source>
</reference>
<name>A0A562UPI1_9ACTN</name>
<dbReference type="AlphaFoldDB" id="A0A562UPI1"/>
<dbReference type="InterPro" id="IPR003719">
    <property type="entry name" value="Phenazine_PhzF-like"/>
</dbReference>
<keyword evidence="3" id="KW-1185">Reference proteome</keyword>
<dbReference type="PANTHER" id="PTHR13774:SF32">
    <property type="entry name" value="ANTISENSE-ENHANCING SEQUENCE 1"/>
    <property type="match status" value="1"/>
</dbReference>
<dbReference type="GO" id="GO:0005737">
    <property type="term" value="C:cytoplasm"/>
    <property type="evidence" value="ECO:0007669"/>
    <property type="project" value="TreeGrafter"/>
</dbReference>
<dbReference type="OrthoDB" id="9788221at2"/>
<dbReference type="GO" id="GO:0016853">
    <property type="term" value="F:isomerase activity"/>
    <property type="evidence" value="ECO:0007669"/>
    <property type="project" value="UniProtKB-KW"/>
</dbReference>
<accession>A0A562UPI1</accession>
<dbReference type="Pfam" id="PF02567">
    <property type="entry name" value="PhzC-PhzF"/>
    <property type="match status" value="2"/>
</dbReference>
<dbReference type="RefSeq" id="WP_147144202.1">
    <property type="nucleotide sequence ID" value="NZ_BAABIJ010000007.1"/>
</dbReference>
<keyword evidence="2" id="KW-0413">Isomerase</keyword>
<evidence type="ECO:0000313" key="2">
    <source>
        <dbReference type="EMBL" id="TWJ07521.1"/>
    </source>
</evidence>
<gene>
    <name evidence="2" type="ORF">LX16_5005</name>
</gene>
<dbReference type="SUPFAM" id="SSF54506">
    <property type="entry name" value="Diaminopimelate epimerase-like"/>
    <property type="match status" value="1"/>
</dbReference>
<feature type="active site" evidence="1">
    <location>
        <position position="45"/>
    </location>
</feature>
<sequence length="279" mass="29374">MLRYEILDVFTGRAYSGNPLAVVFGADDLTANQMQLIAKEFNLSETSFVMEPSIEGATYQARIFTPAEELPYAGHPSIGTAVALARQGRIPQGEVVQECRAGLLILNVDEEFATLTGAEPTLGGEADAGPLLAATGLTEADLAGTPRYAGTGLEYPYLPVRPESVARARSHPRPDVPEVYLFAWDGERRHAHSRMFAPGLGVPEDPATGSAALGLGVYLVAAGLLPGDGETGYLIEQGAEMGRPSQLECAVTAEAGAATAVRVRGQALRVASGELLRLP</sequence>
<dbReference type="Gene3D" id="3.10.310.10">
    <property type="entry name" value="Diaminopimelate Epimerase, Chain A, domain 1"/>
    <property type="match status" value="2"/>
</dbReference>
<dbReference type="EMBL" id="VLLL01000011">
    <property type="protein sequence ID" value="TWJ07521.1"/>
    <property type="molecule type" value="Genomic_DNA"/>
</dbReference>
<proteinExistence type="predicted"/>
<dbReference type="NCBIfam" id="TIGR00654">
    <property type="entry name" value="PhzF_family"/>
    <property type="match status" value="1"/>
</dbReference>
<dbReference type="Proteomes" id="UP000321617">
    <property type="component" value="Unassembled WGS sequence"/>
</dbReference>
<comment type="caution">
    <text evidence="2">The sequence shown here is derived from an EMBL/GenBank/DDBJ whole genome shotgun (WGS) entry which is preliminary data.</text>
</comment>
<evidence type="ECO:0000313" key="3">
    <source>
        <dbReference type="Proteomes" id="UP000321617"/>
    </source>
</evidence>